<dbReference type="NCBIfam" id="TIGR00016">
    <property type="entry name" value="ackA"/>
    <property type="match status" value="1"/>
</dbReference>
<evidence type="ECO:0000256" key="8">
    <source>
        <dbReference type="ARBA" id="ARBA00022842"/>
    </source>
</evidence>
<comment type="caution">
    <text evidence="11">The sequence shown here is derived from an EMBL/GenBank/DDBJ whole genome shotgun (WGS) entry which is preliminary data.</text>
</comment>
<dbReference type="Proteomes" id="UP000075613">
    <property type="component" value="Unassembled WGS sequence"/>
</dbReference>
<feature type="site" description="Transition state stabilizer" evidence="9">
    <location>
        <position position="180"/>
    </location>
</feature>
<keyword evidence="2 9" id="KW-0963">Cytoplasm</keyword>
<dbReference type="PANTHER" id="PTHR21060:SF21">
    <property type="entry name" value="ACETATE KINASE"/>
    <property type="match status" value="1"/>
</dbReference>
<evidence type="ECO:0000256" key="10">
    <source>
        <dbReference type="RuleBase" id="RU003835"/>
    </source>
</evidence>
<comment type="subunit">
    <text evidence="9">Homodimer.</text>
</comment>
<feature type="active site" description="Proton donor/acceptor" evidence="9">
    <location>
        <position position="149"/>
    </location>
</feature>
<dbReference type="AlphaFoldDB" id="A0A149PDB2"/>
<name>A0A149PDB2_9BURK</name>
<dbReference type="SUPFAM" id="SSF53067">
    <property type="entry name" value="Actin-like ATPase domain"/>
    <property type="match status" value="2"/>
</dbReference>
<accession>A0A149PDB2</accession>
<reference evidence="11 12" key="1">
    <citation type="journal article" date="2015" name="Int. J. Syst. Evol. Microbiol.">
        <title>Burkholderia monticola sp. nov., isolated from mountain soil.</title>
        <authorList>
            <person name="Baek I."/>
            <person name="Seo B."/>
            <person name="Lee I."/>
            <person name="Yi H."/>
            <person name="Chun J."/>
        </authorList>
    </citation>
    <scope>NUCLEOTIDE SEQUENCE [LARGE SCALE GENOMIC DNA]</scope>
    <source>
        <strain evidence="11 12">JC2948</strain>
    </source>
</reference>
<comment type="function">
    <text evidence="9">Catalyzes the formation of acetyl phosphate from acetate and ATP. Can also catalyze the reverse reaction.</text>
</comment>
<sequence>MADVILVLNAGSSSLKFSVFDAQHAQLELILHGQIEGLYTSPRFRATDRHGAASSHEWGDGHQLGHQGAIEYLGGFLRDHGDGHQLKAVGHRVVHGGQRFTGPVIATPEVLAELDGLSPLAPLHQPHNLKPIRILAQLRPDLPQVACFDTTFHRTQTEIAQAYALPASITGRGVQRYGFHGLSYEYVASVLPDIAPAAAAGRTVVAHLGNGASMCAMVAGKSVASTMGFTAVDGLPMGTRCGSLDPGVLLYLLDELKMDSQTIADLIYKGSGLLGMSGISGDMRVLLDSEDPRARFAIDVYTYRIGRELGSPAAAMQGLDAVVLTAGIGEHAVAIRERIVRDAAWLGAELDEDANRAGGPLISRASSKVPVWVVPTNEELMIARHTRAIA</sequence>
<comment type="cofactor">
    <cofactor evidence="9">
        <name>Mg(2+)</name>
        <dbReference type="ChEBI" id="CHEBI:18420"/>
    </cofactor>
    <cofactor evidence="9">
        <name>Mn(2+)</name>
        <dbReference type="ChEBI" id="CHEBI:29035"/>
    </cofactor>
    <text evidence="9">Mg(2+). Can also accept Mn(2+).</text>
</comment>
<evidence type="ECO:0000256" key="3">
    <source>
        <dbReference type="ARBA" id="ARBA00022679"/>
    </source>
</evidence>
<keyword evidence="7 9" id="KW-0067">ATP-binding</keyword>
<evidence type="ECO:0000256" key="1">
    <source>
        <dbReference type="ARBA" id="ARBA00008748"/>
    </source>
</evidence>
<comment type="catalytic activity">
    <reaction evidence="9">
        <text>acetate + ATP = acetyl phosphate + ADP</text>
        <dbReference type="Rhea" id="RHEA:11352"/>
        <dbReference type="ChEBI" id="CHEBI:22191"/>
        <dbReference type="ChEBI" id="CHEBI:30089"/>
        <dbReference type="ChEBI" id="CHEBI:30616"/>
        <dbReference type="ChEBI" id="CHEBI:456216"/>
        <dbReference type="EC" id="2.7.2.1"/>
    </reaction>
</comment>
<evidence type="ECO:0000256" key="2">
    <source>
        <dbReference type="ARBA" id="ARBA00022490"/>
    </source>
</evidence>
<organism evidence="11 12">
    <name type="scientific">Paraburkholderia monticola</name>
    <dbReference type="NCBI Taxonomy" id="1399968"/>
    <lineage>
        <taxon>Bacteria</taxon>
        <taxon>Pseudomonadati</taxon>
        <taxon>Pseudomonadota</taxon>
        <taxon>Betaproteobacteria</taxon>
        <taxon>Burkholderiales</taxon>
        <taxon>Burkholderiaceae</taxon>
        <taxon>Paraburkholderia</taxon>
    </lineage>
</organism>
<dbReference type="InterPro" id="IPR043129">
    <property type="entry name" value="ATPase_NBD"/>
</dbReference>
<feature type="binding site" evidence="9">
    <location>
        <position position="92"/>
    </location>
    <ligand>
        <name>substrate</name>
    </ligand>
</feature>
<dbReference type="InterPro" id="IPR004372">
    <property type="entry name" value="Ac/propionate_kinase"/>
</dbReference>
<dbReference type="PRINTS" id="PR00471">
    <property type="entry name" value="ACETATEKNASE"/>
</dbReference>
<dbReference type="GO" id="GO:0005829">
    <property type="term" value="C:cytosol"/>
    <property type="evidence" value="ECO:0007669"/>
    <property type="project" value="TreeGrafter"/>
</dbReference>
<dbReference type="STRING" id="1399968.CI15_28280"/>
<dbReference type="Pfam" id="PF00871">
    <property type="entry name" value="Acetate_kinase"/>
    <property type="match status" value="1"/>
</dbReference>
<feature type="binding site" evidence="9">
    <location>
        <begin position="207"/>
        <end position="211"/>
    </location>
    <ligand>
        <name>ATP</name>
        <dbReference type="ChEBI" id="CHEBI:30616"/>
    </ligand>
</feature>
<dbReference type="EMBL" id="LRBG01000038">
    <property type="protein sequence ID" value="KXU83019.1"/>
    <property type="molecule type" value="Genomic_DNA"/>
</dbReference>
<feature type="binding site" evidence="9">
    <location>
        <position position="16"/>
    </location>
    <ligand>
        <name>ATP</name>
        <dbReference type="ChEBI" id="CHEBI:30616"/>
    </ligand>
</feature>
<evidence type="ECO:0000256" key="4">
    <source>
        <dbReference type="ARBA" id="ARBA00022723"/>
    </source>
</evidence>
<keyword evidence="5 9" id="KW-0547">Nucleotide-binding</keyword>
<gene>
    <name evidence="9" type="primary">ackA</name>
    <name evidence="11" type="ORF">CI15_28280</name>
</gene>
<evidence type="ECO:0000256" key="9">
    <source>
        <dbReference type="HAMAP-Rule" id="MF_00020"/>
    </source>
</evidence>
<dbReference type="OrthoDB" id="9802453at2"/>
<dbReference type="GO" id="GO:0008776">
    <property type="term" value="F:acetate kinase activity"/>
    <property type="evidence" value="ECO:0007669"/>
    <property type="project" value="UniProtKB-UniRule"/>
</dbReference>
<evidence type="ECO:0000256" key="5">
    <source>
        <dbReference type="ARBA" id="ARBA00022741"/>
    </source>
</evidence>
<protein>
    <recommendedName>
        <fullName evidence="9">Acetate kinase</fullName>
        <ecNumber evidence="9">2.7.2.1</ecNumber>
    </recommendedName>
    <alternativeName>
        <fullName evidence="9">Acetokinase</fullName>
    </alternativeName>
</protein>
<comment type="pathway">
    <text evidence="9">Metabolic intermediate biosynthesis; acetyl-CoA biosynthesis; acetyl-CoA from acetate: step 1/2.</text>
</comment>
<evidence type="ECO:0000313" key="12">
    <source>
        <dbReference type="Proteomes" id="UP000075613"/>
    </source>
</evidence>
<feature type="binding site" evidence="9">
    <location>
        <begin position="282"/>
        <end position="284"/>
    </location>
    <ligand>
        <name>ATP</name>
        <dbReference type="ChEBI" id="CHEBI:30616"/>
    </ligand>
</feature>
<dbReference type="PROSITE" id="PS01075">
    <property type="entry name" value="ACETATE_KINASE_1"/>
    <property type="match status" value="1"/>
</dbReference>
<dbReference type="GO" id="GO:0006085">
    <property type="term" value="P:acetyl-CoA biosynthetic process"/>
    <property type="evidence" value="ECO:0007669"/>
    <property type="project" value="UniProtKB-UniRule"/>
</dbReference>
<feature type="binding site" evidence="9">
    <location>
        <position position="378"/>
    </location>
    <ligand>
        <name>Mg(2+)</name>
        <dbReference type="ChEBI" id="CHEBI:18420"/>
    </ligand>
</feature>
<dbReference type="PANTHER" id="PTHR21060">
    <property type="entry name" value="ACETATE KINASE"/>
    <property type="match status" value="1"/>
</dbReference>
<keyword evidence="12" id="KW-1185">Reference proteome</keyword>
<dbReference type="Gene3D" id="3.30.420.40">
    <property type="match status" value="2"/>
</dbReference>
<evidence type="ECO:0000256" key="6">
    <source>
        <dbReference type="ARBA" id="ARBA00022777"/>
    </source>
</evidence>
<keyword evidence="3 9" id="KW-0808">Transferase</keyword>
<keyword evidence="8 9" id="KW-0460">Magnesium</keyword>
<comment type="subcellular location">
    <subcellularLocation>
        <location evidence="9">Cytoplasm</location>
    </subcellularLocation>
</comment>
<evidence type="ECO:0000256" key="7">
    <source>
        <dbReference type="ARBA" id="ARBA00022840"/>
    </source>
</evidence>
<feature type="binding site" evidence="9">
    <location>
        <begin position="327"/>
        <end position="331"/>
    </location>
    <ligand>
        <name>ATP</name>
        <dbReference type="ChEBI" id="CHEBI:30616"/>
    </ligand>
</feature>
<dbReference type="PIRSF" id="PIRSF000722">
    <property type="entry name" value="Acetate_prop_kin"/>
    <property type="match status" value="1"/>
</dbReference>
<keyword evidence="6 9" id="KW-0418">Kinase</keyword>
<dbReference type="RefSeq" id="WP_062134635.1">
    <property type="nucleotide sequence ID" value="NZ_LRBG01000038.1"/>
</dbReference>
<keyword evidence="4 9" id="KW-0479">Metal-binding</keyword>
<dbReference type="InterPro" id="IPR023865">
    <property type="entry name" value="Aliphatic_acid_kinase_CS"/>
</dbReference>
<feature type="site" description="Transition state stabilizer" evidence="9">
    <location>
        <position position="240"/>
    </location>
</feature>
<dbReference type="PROSITE" id="PS01076">
    <property type="entry name" value="ACETATE_KINASE_2"/>
    <property type="match status" value="1"/>
</dbReference>
<dbReference type="HAMAP" id="MF_00020">
    <property type="entry name" value="Acetate_kinase"/>
    <property type="match status" value="1"/>
</dbReference>
<feature type="binding site" evidence="9">
    <location>
        <position position="9"/>
    </location>
    <ligand>
        <name>Mg(2+)</name>
        <dbReference type="ChEBI" id="CHEBI:18420"/>
    </ligand>
</feature>
<dbReference type="GO" id="GO:0005524">
    <property type="term" value="F:ATP binding"/>
    <property type="evidence" value="ECO:0007669"/>
    <property type="project" value="UniProtKB-KW"/>
</dbReference>
<dbReference type="InterPro" id="IPR000890">
    <property type="entry name" value="Aliphatic_acid_kin_short-chain"/>
</dbReference>
<dbReference type="GO" id="GO:0006083">
    <property type="term" value="P:acetate metabolic process"/>
    <property type="evidence" value="ECO:0007669"/>
    <property type="project" value="TreeGrafter"/>
</dbReference>
<dbReference type="EC" id="2.7.2.1" evidence="9"/>
<dbReference type="GO" id="GO:0000287">
    <property type="term" value="F:magnesium ion binding"/>
    <property type="evidence" value="ECO:0007669"/>
    <property type="project" value="UniProtKB-UniRule"/>
</dbReference>
<proteinExistence type="inferred from homology"/>
<comment type="similarity">
    <text evidence="1 9 10">Belongs to the acetokinase family.</text>
</comment>
<dbReference type="UniPathway" id="UPA00340">
    <property type="reaction ID" value="UER00458"/>
</dbReference>
<evidence type="ECO:0000313" key="11">
    <source>
        <dbReference type="EMBL" id="KXU83019.1"/>
    </source>
</evidence>